<dbReference type="EMBL" id="DPVV01000527">
    <property type="protein sequence ID" value="HCL03865.1"/>
    <property type="molecule type" value="Genomic_DNA"/>
</dbReference>
<dbReference type="Proteomes" id="UP000262969">
    <property type="component" value="Unassembled WGS sequence"/>
</dbReference>
<comment type="caution">
    <text evidence="3">The sequence shown here is derived from an EMBL/GenBank/DDBJ whole genome shotgun (WGS) entry which is preliminary data.</text>
</comment>
<dbReference type="AlphaFoldDB" id="A0A3D2XBH1"/>
<reference evidence="3 4" key="1">
    <citation type="journal article" date="2018" name="Nat. Biotechnol.">
        <title>A standardized bacterial taxonomy based on genome phylogeny substantially revises the tree of life.</title>
        <authorList>
            <person name="Parks D.H."/>
            <person name="Chuvochina M."/>
            <person name="Waite D.W."/>
            <person name="Rinke C."/>
            <person name="Skarshewski A."/>
            <person name="Chaumeil P.A."/>
            <person name="Hugenholtz P."/>
        </authorList>
    </citation>
    <scope>NUCLEOTIDE SEQUENCE [LARGE SCALE GENOMIC DNA]</scope>
    <source>
        <strain evidence="3">UBA11728</strain>
    </source>
</reference>
<feature type="transmembrane region" description="Helical" evidence="1">
    <location>
        <begin position="37"/>
        <end position="58"/>
    </location>
</feature>
<protein>
    <submittedName>
        <fullName evidence="3">Zinc ribbon domain-containing protein</fullName>
    </submittedName>
</protein>
<dbReference type="InterPro" id="IPR026870">
    <property type="entry name" value="Zinc_ribbon_dom"/>
</dbReference>
<evidence type="ECO:0000256" key="1">
    <source>
        <dbReference type="SAM" id="Phobius"/>
    </source>
</evidence>
<proteinExistence type="predicted"/>
<evidence type="ECO:0000313" key="3">
    <source>
        <dbReference type="EMBL" id="HCL03865.1"/>
    </source>
</evidence>
<sequence>MKSIKPGRGPSAMGAMGSIISVVFGIFWTIMASSMDAPFFFSLFGIIFIIVGIVQTFYHFNNATGTNRFSKYDIMDSSEESDPLQEVFGKNRNSETTTSNLDNSESFSFCPYCGIKINSDFEFCQKCGKKLH</sequence>
<feature type="transmembrane region" description="Helical" evidence="1">
    <location>
        <begin position="12"/>
        <end position="31"/>
    </location>
</feature>
<gene>
    <name evidence="3" type="ORF">DHW61_15905</name>
</gene>
<keyword evidence="1" id="KW-1133">Transmembrane helix</keyword>
<feature type="domain" description="Zinc-ribbon" evidence="2">
    <location>
        <begin position="109"/>
        <end position="131"/>
    </location>
</feature>
<dbReference type="Pfam" id="PF13240">
    <property type="entry name" value="Zn_Ribbon_1"/>
    <property type="match status" value="1"/>
</dbReference>
<accession>A0A3D2XBH1</accession>
<name>A0A3D2XBH1_9FIRM</name>
<organism evidence="3 4">
    <name type="scientific">Lachnoclostridium phytofermentans</name>
    <dbReference type="NCBI Taxonomy" id="66219"/>
    <lineage>
        <taxon>Bacteria</taxon>
        <taxon>Bacillati</taxon>
        <taxon>Bacillota</taxon>
        <taxon>Clostridia</taxon>
        <taxon>Lachnospirales</taxon>
        <taxon>Lachnospiraceae</taxon>
    </lineage>
</organism>
<keyword evidence="1" id="KW-0472">Membrane</keyword>
<evidence type="ECO:0000259" key="2">
    <source>
        <dbReference type="Pfam" id="PF13240"/>
    </source>
</evidence>
<evidence type="ECO:0000313" key="4">
    <source>
        <dbReference type="Proteomes" id="UP000262969"/>
    </source>
</evidence>
<keyword evidence="1" id="KW-0812">Transmembrane</keyword>